<accession>A0A7W8KG38</accession>
<keyword evidence="3" id="KW-0413">Isomerase</keyword>
<name>A0A7W8KG38_9DEIO</name>
<dbReference type="CDD" id="cd11336">
    <property type="entry name" value="AmyAc_MTSase"/>
    <property type="match status" value="1"/>
</dbReference>
<evidence type="ECO:0000259" key="1">
    <source>
        <dbReference type="SMART" id="SM00642"/>
    </source>
</evidence>
<dbReference type="Gene3D" id="3.30.1590.10">
    <property type="entry name" value="Maltooligosyl trehalose synthase, domain 2"/>
    <property type="match status" value="1"/>
</dbReference>
<dbReference type="SUPFAM" id="SSF51445">
    <property type="entry name" value="(Trans)glycosidases"/>
    <property type="match status" value="1"/>
</dbReference>
<dbReference type="AlphaFoldDB" id="A0A7W8KG38"/>
<dbReference type="EMBL" id="BNAJ01000006">
    <property type="protein sequence ID" value="GHF47661.1"/>
    <property type="molecule type" value="Genomic_DNA"/>
</dbReference>
<sequence length="952" mass="105328">MSAPSPTPPDAPVMPTAHLPGSTYRLQLHRDFDFAAARRVLPYLKRLGVTDVYLSPIWTSTPGSTHGYDVTDHSQVNPELGGMGGLKRLSARARELGLGLIVDFVPNHMGIQGGHNPYWEDVLTHGQASRYAHFFDISWRPLKRALDGKVLLPLLGDQYGRVLERHELVLERDGPVFTLRYWERRLPISPKSLAGLLTGASEKLPARTADLTRAELASIARSVANLPRSTARDLTDDDREERAQEMEVMTRRLGALLDASRPMRDALDATIAETNADPLRLDALISEQNYRLAFWKVASEEINYRRFFDINDLAALRMEDWRVFEWAHRTLFALLRDGVLQGVRLDHTDGLYDPAGYFRALQEGAAAALGVPGGPELPVYVVAEKILEPGETLPESWAIHGTTGYDFLAQLGGVFVDGANEDDLSAIYRRFTGDRLSYGEHLYRGKHLIQRVSLPGEVNVLTEHLESLAEADLGSRDFTLSTLRGAVREVIASFPVYRTYIRSDGQRESGDNAKIAHAVRDARAHNLREGQPLDPSVFGFLEGVLTLDSPDGRVRANDADFALKFQQLTGPVTAKGAEDTAFYRYGRLLSLNEVGGDPALFGTPPRTFHAMARQRAERWPHAMLASSTHDTKRGEDTRARISVLSEIPQAWGVFLNASAPLLLALSQDQELGRAPSALDKYVLLQTVLGAYPLDAEGGALPDDFAPRMAAYMVKAAREAKLRTSWASPQEDYEAVLEAFVPALLADAAFMARLRELHDRISPYGAQNSVSAALVRLSAPGVPDTYQGSEGWNQSLVDPDNRRPVDYATLSRRVARLERRHDLGVARALLERYATGEIKTMITWAALRARADHPELFAHGTYRAIDAGKYVLAFAREHAGQVAVTVAPRLTLTLTRERTPWALGEAWGTRQLTLPGPGTYVNALTGERLRVRSGKVPLAKVLEDFPAALLLRR</sequence>
<gene>
    <name evidence="2" type="ORF">GCM10017781_24950</name>
    <name evidence="3" type="ORF">HNQ07_002753</name>
</gene>
<dbReference type="SMART" id="SM00642">
    <property type="entry name" value="Aamy"/>
    <property type="match status" value="1"/>
</dbReference>
<dbReference type="PANTHER" id="PTHR10357:SF216">
    <property type="entry name" value="MALTOOLIGOSYL TREHALOSE SYNTHASE-RELATED"/>
    <property type="match status" value="1"/>
</dbReference>
<reference evidence="2" key="1">
    <citation type="journal article" date="2014" name="Int. J. Syst. Evol. Microbiol.">
        <title>Complete genome of a new Firmicutes species belonging to the dominant human colonic microbiota ('Ruminococcus bicirculans') reveals two chromosomes and a selective capacity to utilize plant glucans.</title>
        <authorList>
            <consortium name="NISC Comparative Sequencing Program"/>
            <person name="Wegmann U."/>
            <person name="Louis P."/>
            <person name="Goesmann A."/>
            <person name="Henrissat B."/>
            <person name="Duncan S.H."/>
            <person name="Flint H.J."/>
        </authorList>
    </citation>
    <scope>NUCLEOTIDE SEQUENCE</scope>
    <source>
        <strain evidence="2">CGMCC 1.18437</strain>
    </source>
</reference>
<dbReference type="EC" id="5.4.99.15" evidence="3"/>
<feature type="domain" description="Glycosyl hydrolase family 13 catalytic" evidence="1">
    <location>
        <begin position="25"/>
        <end position="716"/>
    </location>
</feature>
<dbReference type="EMBL" id="JACHFK010000006">
    <property type="protein sequence ID" value="MBB5377280.1"/>
    <property type="molecule type" value="Genomic_DNA"/>
</dbReference>
<dbReference type="InterPro" id="IPR017853">
    <property type="entry name" value="GH"/>
</dbReference>
<dbReference type="Gene3D" id="3.20.20.80">
    <property type="entry name" value="Glycosidases"/>
    <property type="match status" value="3"/>
</dbReference>
<dbReference type="Proteomes" id="UP000539473">
    <property type="component" value="Unassembled WGS sequence"/>
</dbReference>
<dbReference type="InterPro" id="IPR012767">
    <property type="entry name" value="Trehalose_TreY"/>
</dbReference>
<dbReference type="GO" id="GO:0005992">
    <property type="term" value="P:trehalose biosynthetic process"/>
    <property type="evidence" value="ECO:0007669"/>
    <property type="project" value="TreeGrafter"/>
</dbReference>
<protein>
    <submittedName>
        <fullName evidence="3">(1-&gt;4)-alpha-D-glucan 1-alpha-D-glucosylmutase</fullName>
        <ecNumber evidence="3">5.4.99.15</ecNumber>
    </submittedName>
    <submittedName>
        <fullName evidence="2">Malto-oligosyltrehalose synthase</fullName>
    </submittedName>
</protein>
<organism evidence="3 4">
    <name type="scientific">Deinococcus metalli</name>
    <dbReference type="NCBI Taxonomy" id="1141878"/>
    <lineage>
        <taxon>Bacteria</taxon>
        <taxon>Thermotogati</taxon>
        <taxon>Deinococcota</taxon>
        <taxon>Deinococci</taxon>
        <taxon>Deinococcales</taxon>
        <taxon>Deinococcaceae</taxon>
        <taxon>Deinococcus</taxon>
    </lineage>
</organism>
<dbReference type="GO" id="GO:0047470">
    <property type="term" value="F:(1,4)-alpha-D-glucan 1-alpha-D-glucosylmutase activity"/>
    <property type="evidence" value="ECO:0007669"/>
    <property type="project" value="UniProtKB-EC"/>
</dbReference>
<reference evidence="5" key="2">
    <citation type="journal article" date="2019" name="Int. J. Syst. Evol. Microbiol.">
        <title>The Global Catalogue of Microorganisms (GCM) 10K type strain sequencing project: providing services to taxonomists for standard genome sequencing and annotation.</title>
        <authorList>
            <consortium name="The Broad Institute Genomics Platform"/>
            <consortium name="The Broad Institute Genome Sequencing Center for Infectious Disease"/>
            <person name="Wu L."/>
            <person name="Ma J."/>
        </authorList>
    </citation>
    <scope>NUCLEOTIDE SEQUENCE [LARGE SCALE GENOMIC DNA]</scope>
    <source>
        <strain evidence="5">CGMCC 1.18437</strain>
    </source>
</reference>
<dbReference type="PANTHER" id="PTHR10357">
    <property type="entry name" value="ALPHA-AMYLASE FAMILY MEMBER"/>
    <property type="match status" value="1"/>
</dbReference>
<dbReference type="Pfam" id="PF00128">
    <property type="entry name" value="Alpha-amylase"/>
    <property type="match status" value="1"/>
</dbReference>
<dbReference type="InterPro" id="IPR006047">
    <property type="entry name" value="GH13_cat_dom"/>
</dbReference>
<evidence type="ECO:0000313" key="3">
    <source>
        <dbReference type="EMBL" id="MBB5377280.1"/>
    </source>
</evidence>
<reference evidence="2" key="4">
    <citation type="submission" date="2024-05" db="EMBL/GenBank/DDBJ databases">
        <authorList>
            <person name="Sun Q."/>
            <person name="Zhou Y."/>
        </authorList>
    </citation>
    <scope>NUCLEOTIDE SEQUENCE</scope>
    <source>
        <strain evidence="2">CGMCC 1.18437</strain>
    </source>
</reference>
<keyword evidence="5" id="KW-1185">Reference proteome</keyword>
<evidence type="ECO:0000313" key="4">
    <source>
        <dbReference type="Proteomes" id="UP000539473"/>
    </source>
</evidence>
<evidence type="ECO:0000313" key="5">
    <source>
        <dbReference type="Proteomes" id="UP000619376"/>
    </source>
</evidence>
<dbReference type="NCBIfam" id="TIGR02401">
    <property type="entry name" value="trehalose_TreY"/>
    <property type="match status" value="1"/>
</dbReference>
<reference evidence="3 4" key="3">
    <citation type="submission" date="2020-08" db="EMBL/GenBank/DDBJ databases">
        <title>Genomic Encyclopedia of Type Strains, Phase IV (KMG-IV): sequencing the most valuable type-strain genomes for metagenomic binning, comparative biology and taxonomic classification.</title>
        <authorList>
            <person name="Goeker M."/>
        </authorList>
    </citation>
    <scope>NUCLEOTIDE SEQUENCE [LARGE SCALE GENOMIC DNA]</scope>
    <source>
        <strain evidence="3 4">DSM 27521</strain>
    </source>
</reference>
<proteinExistence type="predicted"/>
<comment type="caution">
    <text evidence="3">The sequence shown here is derived from an EMBL/GenBank/DDBJ whole genome shotgun (WGS) entry which is preliminary data.</text>
</comment>
<evidence type="ECO:0000313" key="2">
    <source>
        <dbReference type="EMBL" id="GHF47661.1"/>
    </source>
</evidence>
<dbReference type="Proteomes" id="UP000619376">
    <property type="component" value="Unassembled WGS sequence"/>
</dbReference>
<dbReference type="GO" id="GO:0030980">
    <property type="term" value="P:alpha-glucan catabolic process"/>
    <property type="evidence" value="ECO:0007669"/>
    <property type="project" value="TreeGrafter"/>
</dbReference>